<name>A0ACC3DP66_9PEZI</name>
<organism evidence="1 2">
    <name type="scientific">Coniosporium uncinatum</name>
    <dbReference type="NCBI Taxonomy" id="93489"/>
    <lineage>
        <taxon>Eukaryota</taxon>
        <taxon>Fungi</taxon>
        <taxon>Dikarya</taxon>
        <taxon>Ascomycota</taxon>
        <taxon>Pezizomycotina</taxon>
        <taxon>Dothideomycetes</taxon>
        <taxon>Dothideomycetes incertae sedis</taxon>
        <taxon>Coniosporium</taxon>
    </lineage>
</organism>
<sequence>MGCAVLPHLKGLVDCIGDNLNDEQAKVRTVTSLAIAALAEAAHPYGIESFDNILNPLWTGARKQRGKGLAGYLKAIGFIIPLMDEEYSSYYTSQIMEILLREFASPDEEMKKVVLKVTSQCTSTDGVTKSYLKENVLTEFFKSFWNRRMALDKRNYRAVVETTCDLAQKVGTSEIVERIVVNLKDESEAYRTMTAETIEKVISALGAADIAERLEERLIDGVLFAFQEQGSESQILLNAFGTIVNALGTRCKAYLPQIVSTILWRLNNKSPMVRQQAADLTSRVALTVVNCGEVQLIQKIAMTLYEYLGEEYPDVLGSIIGALRSIVAVVGIHQMQPPIKDLLPRLTPILRNRHEKVQENTIDLVGRIADKGPESVNAREWMRICFELLDMLKAHKKAIRRAANSSFGYIAKAIGPSDVLSTLLNNLRVQERQSRVCTAVAIGIVAETCAPFTVLPALMNEYRVPELNVQNGVLKAMSFLFEYIGDLAKDYVYAITPLLEDALVDRDQVHRQTAASVVKHIALGVCGIGCEDAAVALINLLFPNIFETSPHVIDRILEAIGALGMCVGYGVLMGYIAAGLFHPARKVRTPMWRIYNEMYVRNADAMVPYFPRHEEMGLSRGELDIML</sequence>
<protein>
    <submittedName>
        <fullName evidence="1">U2 snRNP component prp10</fullName>
    </submittedName>
</protein>
<accession>A0ACC3DP66</accession>
<comment type="caution">
    <text evidence="1">The sequence shown here is derived from an EMBL/GenBank/DDBJ whole genome shotgun (WGS) entry which is preliminary data.</text>
</comment>
<gene>
    <name evidence="1" type="primary">PRP10</name>
    <name evidence="1" type="ORF">LTS18_007540</name>
</gene>
<proteinExistence type="predicted"/>
<evidence type="ECO:0000313" key="1">
    <source>
        <dbReference type="EMBL" id="KAK3078427.1"/>
    </source>
</evidence>
<dbReference type="EMBL" id="JAWDJW010001903">
    <property type="protein sequence ID" value="KAK3078427.1"/>
    <property type="molecule type" value="Genomic_DNA"/>
</dbReference>
<reference evidence="1" key="1">
    <citation type="submission" date="2024-09" db="EMBL/GenBank/DDBJ databases">
        <title>Black Yeasts Isolated from many extreme environments.</title>
        <authorList>
            <person name="Coleine C."/>
            <person name="Stajich J.E."/>
            <person name="Selbmann L."/>
        </authorList>
    </citation>
    <scope>NUCLEOTIDE SEQUENCE</scope>
    <source>
        <strain evidence="1">CCFEE 5737</strain>
    </source>
</reference>
<dbReference type="Proteomes" id="UP001186974">
    <property type="component" value="Unassembled WGS sequence"/>
</dbReference>
<keyword evidence="2" id="KW-1185">Reference proteome</keyword>
<evidence type="ECO:0000313" key="2">
    <source>
        <dbReference type="Proteomes" id="UP001186974"/>
    </source>
</evidence>